<evidence type="ECO:0000313" key="3">
    <source>
        <dbReference type="EMBL" id="SFU03336.1"/>
    </source>
</evidence>
<keyword evidence="1" id="KW-0233">DNA recombination</keyword>
<accession>A0A1I7CVE3</accession>
<dbReference type="Pfam" id="PF00589">
    <property type="entry name" value="Phage_integrase"/>
    <property type="match status" value="1"/>
</dbReference>
<dbReference type="Gene3D" id="1.10.443.10">
    <property type="entry name" value="Intergrase catalytic core"/>
    <property type="match status" value="1"/>
</dbReference>
<evidence type="ECO:0000256" key="1">
    <source>
        <dbReference type="ARBA" id="ARBA00023172"/>
    </source>
</evidence>
<dbReference type="InterPro" id="IPR002104">
    <property type="entry name" value="Integrase_catalytic"/>
</dbReference>
<gene>
    <name evidence="3" type="ORF">SAMN05660657_04925</name>
</gene>
<reference evidence="4" key="1">
    <citation type="submission" date="2016-10" db="EMBL/GenBank/DDBJ databases">
        <authorList>
            <person name="Varghese N."/>
            <person name="Submissions S."/>
        </authorList>
    </citation>
    <scope>NUCLEOTIDE SEQUENCE [LARGE SCALE GENOMIC DNA]</scope>
    <source>
        <strain evidence="4">DSM 46136</strain>
    </source>
</reference>
<evidence type="ECO:0000259" key="2">
    <source>
        <dbReference type="PROSITE" id="PS51898"/>
    </source>
</evidence>
<proteinExistence type="predicted"/>
<dbReference type="RefSeq" id="WP_245784957.1">
    <property type="nucleotide sequence ID" value="NZ_FPBA01000027.1"/>
</dbReference>
<dbReference type="GO" id="GO:0015074">
    <property type="term" value="P:DNA integration"/>
    <property type="evidence" value="ECO:0007669"/>
    <property type="project" value="InterPro"/>
</dbReference>
<keyword evidence="4" id="KW-1185">Reference proteome</keyword>
<organism evidence="3 4">
    <name type="scientific">Geodermatophilus amargosae</name>
    <dbReference type="NCBI Taxonomy" id="1296565"/>
    <lineage>
        <taxon>Bacteria</taxon>
        <taxon>Bacillati</taxon>
        <taxon>Actinomycetota</taxon>
        <taxon>Actinomycetes</taxon>
        <taxon>Geodermatophilales</taxon>
        <taxon>Geodermatophilaceae</taxon>
        <taxon>Geodermatophilus</taxon>
    </lineage>
</organism>
<dbReference type="GO" id="GO:0006310">
    <property type="term" value="P:DNA recombination"/>
    <property type="evidence" value="ECO:0007669"/>
    <property type="project" value="UniProtKB-KW"/>
</dbReference>
<dbReference type="GO" id="GO:0003677">
    <property type="term" value="F:DNA binding"/>
    <property type="evidence" value="ECO:0007669"/>
    <property type="project" value="InterPro"/>
</dbReference>
<dbReference type="InterPro" id="IPR011010">
    <property type="entry name" value="DNA_brk_join_enz"/>
</dbReference>
<dbReference type="STRING" id="1296565.SAMN05660657_04925"/>
<name>A0A1I7CVE3_9ACTN</name>
<dbReference type="InterPro" id="IPR013762">
    <property type="entry name" value="Integrase-like_cat_sf"/>
</dbReference>
<dbReference type="AlphaFoldDB" id="A0A1I7CVE3"/>
<sequence length="128" mass="13869">MVDTGIVAALWTSRAARAEVTVELVRDSALVLGGIDGRHQRPERSSRRFTTRVTRAGKALGKHLSPVIRLHDLRHTHATLLLADGVPVKVVSERLGHASATITLTVYQHVHPGMGREAADRFAALLDG</sequence>
<dbReference type="PROSITE" id="PS51898">
    <property type="entry name" value="TYR_RECOMBINASE"/>
    <property type="match status" value="1"/>
</dbReference>
<feature type="domain" description="Tyr recombinase" evidence="2">
    <location>
        <begin position="1"/>
        <end position="120"/>
    </location>
</feature>
<evidence type="ECO:0000313" key="4">
    <source>
        <dbReference type="Proteomes" id="UP000199546"/>
    </source>
</evidence>
<dbReference type="SUPFAM" id="SSF56349">
    <property type="entry name" value="DNA breaking-rejoining enzymes"/>
    <property type="match status" value="1"/>
</dbReference>
<protein>
    <submittedName>
        <fullName evidence="3">Phage integrase family protein</fullName>
    </submittedName>
</protein>
<dbReference type="EMBL" id="FPBA01000027">
    <property type="protein sequence ID" value="SFU03336.1"/>
    <property type="molecule type" value="Genomic_DNA"/>
</dbReference>
<dbReference type="Proteomes" id="UP000199546">
    <property type="component" value="Unassembled WGS sequence"/>
</dbReference>